<dbReference type="VEuPathDB" id="TriTrypDB:TvY486_0604270"/>
<dbReference type="Gene3D" id="3.30.160.20">
    <property type="match status" value="1"/>
</dbReference>
<name>G0TXE6_TRYVY</name>
<sequence length="470" mass="54043">MVRRLLHVGSLITNVVSIVGLTNAHGFVFHRNGHFPVLLLHVRRISILDEKSRNRKRHSAENTRGRSEHVYNIIDKLKSISKSDVCDAFEKLHPRNKVNILRALKRRRLRQICRLSTYRSQLFERSYFFREEDLWEASTLGRGPGGQATNRRMQTAIVKHVPTGIVVKFSKFPSYWRNRKAARHLLNLKLEEHLLGSKSRLGRLRQRREQKRVRRQHIVRRLVERSIVASAKCSQLRLFHAVLTNQKPLPPVAIMQLGPMYYRRTLFVSDMFESECGNWWAMLCGAFASLVKDGANDHGSKAVPELLRHMFPSVDLSAECMTSAQQHEWKELVKCSTDEKAIGNVRRALECFVELFGLQLCETPLMVPSNGHRISLVRDGQNWLELRGRMIASSERMTPFSISLFSHVLLSLTQLRCTKEADALVLFFLREATSRTGGQWAVEGQRVLSKVVADQNLRTQRHFSVPSAVT</sequence>
<accession>G0TXE6</accession>
<dbReference type="InterPro" id="IPR052405">
    <property type="entry name" value="Mito_Transl_Release_Factor"/>
</dbReference>
<organism evidence="1">
    <name type="scientific">Trypanosoma vivax (strain Y486)</name>
    <dbReference type="NCBI Taxonomy" id="1055687"/>
    <lineage>
        <taxon>Eukaryota</taxon>
        <taxon>Discoba</taxon>
        <taxon>Euglenozoa</taxon>
        <taxon>Kinetoplastea</taxon>
        <taxon>Metakinetoplastina</taxon>
        <taxon>Trypanosomatida</taxon>
        <taxon>Trypanosomatidae</taxon>
        <taxon>Trypanosoma</taxon>
        <taxon>Duttonella</taxon>
    </lineage>
</organism>
<proteinExistence type="predicted"/>
<evidence type="ECO:0008006" key="2">
    <source>
        <dbReference type="Google" id="ProtNLM"/>
    </source>
</evidence>
<evidence type="ECO:0000313" key="1">
    <source>
        <dbReference type="EMBL" id="CCC48636.1"/>
    </source>
</evidence>
<dbReference type="GO" id="GO:0005739">
    <property type="term" value="C:mitochondrion"/>
    <property type="evidence" value="ECO:0007669"/>
    <property type="project" value="TreeGrafter"/>
</dbReference>
<dbReference type="PANTHER" id="PTHR46203:SF1">
    <property type="entry name" value="MITOCHONDRIAL TRANSLATION RELEASE FACTOR IN RESCUE"/>
    <property type="match status" value="1"/>
</dbReference>
<reference evidence="1" key="1">
    <citation type="journal article" date="2012" name="Proc. Natl. Acad. Sci. U.S.A.">
        <title>Antigenic diversity is generated by distinct evolutionary mechanisms in African trypanosome species.</title>
        <authorList>
            <person name="Jackson A.P."/>
            <person name="Berry A."/>
            <person name="Aslett M."/>
            <person name="Allison H.C."/>
            <person name="Burton P."/>
            <person name="Vavrova-Anderson J."/>
            <person name="Brown R."/>
            <person name="Browne H."/>
            <person name="Corton N."/>
            <person name="Hauser H."/>
            <person name="Gamble J."/>
            <person name="Gilderthorp R."/>
            <person name="Marcello L."/>
            <person name="McQuillan J."/>
            <person name="Otto T.D."/>
            <person name="Quail M.A."/>
            <person name="Sanders M.J."/>
            <person name="van Tonder A."/>
            <person name="Ginger M.L."/>
            <person name="Field M.C."/>
            <person name="Barry J.D."/>
            <person name="Hertz-Fowler C."/>
            <person name="Berriman M."/>
        </authorList>
    </citation>
    <scope>NUCLEOTIDE SEQUENCE</scope>
    <source>
        <strain evidence="1">Y486</strain>
    </source>
</reference>
<dbReference type="EMBL" id="HE573022">
    <property type="protein sequence ID" value="CCC48636.1"/>
    <property type="molecule type" value="Genomic_DNA"/>
</dbReference>
<dbReference type="AlphaFoldDB" id="G0TXE6"/>
<gene>
    <name evidence="1" type="ORF">TVY486_0604270</name>
</gene>
<dbReference type="PANTHER" id="PTHR46203">
    <property type="entry name" value="PROBABLE PEPTIDE CHAIN RELEASE FACTOR C12ORF65"/>
    <property type="match status" value="1"/>
</dbReference>
<dbReference type="OMA" id="RCHWLAF"/>
<dbReference type="InterPro" id="IPR045853">
    <property type="entry name" value="Pep_chain_release_fac_I_sf"/>
</dbReference>
<dbReference type="SUPFAM" id="SSF75620">
    <property type="entry name" value="Release factor"/>
    <property type="match status" value="1"/>
</dbReference>
<protein>
    <recommendedName>
        <fullName evidence="2">Prokaryotic-type class I peptide chain release factors domain-containing protein</fullName>
    </recommendedName>
</protein>